<evidence type="ECO:0000256" key="1">
    <source>
        <dbReference type="ARBA" id="ARBA00010062"/>
    </source>
</evidence>
<keyword evidence="9" id="KW-1185">Reference proteome</keyword>
<feature type="chain" id="PRO_5046326953" evidence="6">
    <location>
        <begin position="23"/>
        <end position="414"/>
    </location>
</feature>
<dbReference type="PANTHER" id="PTHR30483:SF6">
    <property type="entry name" value="PERIPLASMIC BINDING PROTEIN OF ABC TRANSPORTER FOR NATURAL AMINO ACIDS"/>
    <property type="match status" value="1"/>
</dbReference>
<dbReference type="PRINTS" id="PR00337">
    <property type="entry name" value="LEUILEVALBP"/>
</dbReference>
<dbReference type="SUPFAM" id="SSF53822">
    <property type="entry name" value="Periplasmic binding protein-like I"/>
    <property type="match status" value="1"/>
</dbReference>
<evidence type="ECO:0000256" key="4">
    <source>
        <dbReference type="ARBA" id="ARBA00022970"/>
    </source>
</evidence>
<accession>A0ABX7MXA5</accession>
<protein>
    <submittedName>
        <fullName evidence="8">ABC transporter substrate-binding protein</fullName>
    </submittedName>
</protein>
<dbReference type="InterPro" id="IPR028082">
    <property type="entry name" value="Peripla_BP_I"/>
</dbReference>
<dbReference type="InterPro" id="IPR028081">
    <property type="entry name" value="Leu-bd"/>
</dbReference>
<gene>
    <name evidence="8" type="ORF">JY572_20550</name>
</gene>
<evidence type="ECO:0000256" key="3">
    <source>
        <dbReference type="ARBA" id="ARBA00022729"/>
    </source>
</evidence>
<dbReference type="PANTHER" id="PTHR30483">
    <property type="entry name" value="LEUCINE-SPECIFIC-BINDING PROTEIN"/>
    <property type="match status" value="1"/>
</dbReference>
<dbReference type="InterPro" id="IPR000709">
    <property type="entry name" value="Leu_Ile_Val-bd"/>
</dbReference>
<keyword evidence="3 6" id="KW-0732">Signal</keyword>
<organism evidence="8 9">
    <name type="scientific">Myxococcus landrumensis</name>
    <dbReference type="NCBI Taxonomy" id="2813577"/>
    <lineage>
        <taxon>Bacteria</taxon>
        <taxon>Pseudomonadati</taxon>
        <taxon>Myxococcota</taxon>
        <taxon>Myxococcia</taxon>
        <taxon>Myxococcales</taxon>
        <taxon>Cystobacterineae</taxon>
        <taxon>Myxococcaceae</taxon>
        <taxon>Myxococcus</taxon>
    </lineage>
</organism>
<dbReference type="EMBL" id="CP071091">
    <property type="protein sequence ID" value="QSQ10824.1"/>
    <property type="molecule type" value="Genomic_DNA"/>
</dbReference>
<dbReference type="Proteomes" id="UP000663090">
    <property type="component" value="Chromosome"/>
</dbReference>
<dbReference type="CDD" id="cd06347">
    <property type="entry name" value="PBP1_ABC_LivK_ligand_binding-like"/>
    <property type="match status" value="1"/>
</dbReference>
<dbReference type="PROSITE" id="PS51257">
    <property type="entry name" value="PROKAR_LIPOPROTEIN"/>
    <property type="match status" value="1"/>
</dbReference>
<feature type="compositionally biased region" description="Low complexity" evidence="5">
    <location>
        <begin position="32"/>
        <end position="60"/>
    </location>
</feature>
<proteinExistence type="inferred from homology"/>
<dbReference type="InterPro" id="IPR051010">
    <property type="entry name" value="BCAA_transport"/>
</dbReference>
<comment type="similarity">
    <text evidence="1">Belongs to the leucine-binding protein family.</text>
</comment>
<feature type="signal peptide" evidence="6">
    <location>
        <begin position="1"/>
        <end position="22"/>
    </location>
</feature>
<evidence type="ECO:0000259" key="7">
    <source>
        <dbReference type="Pfam" id="PF13458"/>
    </source>
</evidence>
<keyword evidence="4" id="KW-0029">Amino-acid transport</keyword>
<name>A0ABX7MXA5_9BACT</name>
<reference evidence="8 9" key="1">
    <citation type="submission" date="2021-02" db="EMBL/GenBank/DDBJ databases">
        <title>De Novo genome assembly of isolated myxobacteria.</title>
        <authorList>
            <person name="Stevens D.C."/>
        </authorList>
    </citation>
    <scope>NUCLEOTIDE SEQUENCE [LARGE SCALE GENOMIC DNA]</scope>
    <source>
        <strain evidence="8 9">SCHIC003</strain>
    </source>
</reference>
<evidence type="ECO:0000256" key="5">
    <source>
        <dbReference type="SAM" id="MobiDB-lite"/>
    </source>
</evidence>
<evidence type="ECO:0000313" key="9">
    <source>
        <dbReference type="Proteomes" id="UP000663090"/>
    </source>
</evidence>
<evidence type="ECO:0000256" key="6">
    <source>
        <dbReference type="SAM" id="SignalP"/>
    </source>
</evidence>
<feature type="region of interest" description="Disordered" evidence="5">
    <location>
        <begin position="21"/>
        <end position="61"/>
    </location>
</feature>
<dbReference type="Gene3D" id="3.40.50.2300">
    <property type="match status" value="2"/>
</dbReference>
<sequence length="414" mass="43142">MRPLMLLATLALALAGCEKKSAAPNPTEQSPAGQAAQAAGNKEGTAGPSAQGAQPGAVAPTDSDTILIGEVGSLTGSEATFGISARNGIELAINEANAAGGVKGKKLALRVYDSQGRPEEGAQAATRLISQDKVVAILGEAASSVSMAMAEKAQAGKVPMITPTSTSAEVTKKGDYIFRVCFIDEFQGLVMAKFARENLKLSRVAVLTDNKSAFSMGLADVFTAKFKEFGGEVLRTESYSKGDTDFRAQLTAIKQVKPEAMFVPGYYTDVGIIARQAREVGLKVPLLGGDGWDSDKLFELGGSALEGSYFSNHYSPGNPDPVLQSFLAKYKQQYGGVPDSVAALAYDAGRVLVEALKRAPDTSGPALRDAIAATKDFPGVAGRITLDANRDAVKEAVVLKVAGGKAEFVTTVQP</sequence>
<evidence type="ECO:0000313" key="8">
    <source>
        <dbReference type="EMBL" id="QSQ10824.1"/>
    </source>
</evidence>
<evidence type="ECO:0000256" key="2">
    <source>
        <dbReference type="ARBA" id="ARBA00022448"/>
    </source>
</evidence>
<feature type="domain" description="Leucine-binding protein" evidence="7">
    <location>
        <begin position="65"/>
        <end position="402"/>
    </location>
</feature>
<dbReference type="RefSeq" id="WP_206712589.1">
    <property type="nucleotide sequence ID" value="NZ_CP071091.1"/>
</dbReference>
<keyword evidence="2" id="KW-0813">Transport</keyword>
<dbReference type="Pfam" id="PF13458">
    <property type="entry name" value="Peripla_BP_6"/>
    <property type="match status" value="1"/>
</dbReference>